<evidence type="ECO:0000313" key="1">
    <source>
        <dbReference type="EMBL" id="JAD16666.1"/>
    </source>
</evidence>
<organism evidence="1">
    <name type="scientific">Arundo donax</name>
    <name type="common">Giant reed</name>
    <name type="synonym">Donax arundinaceus</name>
    <dbReference type="NCBI Taxonomy" id="35708"/>
    <lineage>
        <taxon>Eukaryota</taxon>
        <taxon>Viridiplantae</taxon>
        <taxon>Streptophyta</taxon>
        <taxon>Embryophyta</taxon>
        <taxon>Tracheophyta</taxon>
        <taxon>Spermatophyta</taxon>
        <taxon>Magnoliopsida</taxon>
        <taxon>Liliopsida</taxon>
        <taxon>Poales</taxon>
        <taxon>Poaceae</taxon>
        <taxon>PACMAD clade</taxon>
        <taxon>Arundinoideae</taxon>
        <taxon>Arundineae</taxon>
        <taxon>Arundo</taxon>
    </lineage>
</organism>
<protein>
    <submittedName>
        <fullName evidence="1">Uncharacterized protein</fullName>
    </submittedName>
</protein>
<reference evidence="1" key="2">
    <citation type="journal article" date="2015" name="Data Brief">
        <title>Shoot transcriptome of the giant reed, Arundo donax.</title>
        <authorList>
            <person name="Barrero R.A."/>
            <person name="Guerrero F.D."/>
            <person name="Moolhuijzen P."/>
            <person name="Goolsby J.A."/>
            <person name="Tidwell J."/>
            <person name="Bellgard S.E."/>
            <person name="Bellgard M.I."/>
        </authorList>
    </citation>
    <scope>NUCLEOTIDE SEQUENCE</scope>
    <source>
        <tissue evidence="1">Shoot tissue taken approximately 20 cm above the soil surface</tissue>
    </source>
</reference>
<reference evidence="1" key="1">
    <citation type="submission" date="2014-09" db="EMBL/GenBank/DDBJ databases">
        <authorList>
            <person name="Magalhaes I.L.F."/>
            <person name="Oliveira U."/>
            <person name="Santos F.R."/>
            <person name="Vidigal T.H.D.A."/>
            <person name="Brescovit A.D."/>
            <person name="Santos A.J."/>
        </authorList>
    </citation>
    <scope>NUCLEOTIDE SEQUENCE</scope>
    <source>
        <tissue evidence="1">Shoot tissue taken approximately 20 cm above the soil surface</tissue>
    </source>
</reference>
<proteinExistence type="predicted"/>
<dbReference type="EMBL" id="GBRH01281229">
    <property type="protein sequence ID" value="JAD16666.1"/>
    <property type="molecule type" value="Transcribed_RNA"/>
</dbReference>
<accession>A0A0A8XS54</accession>
<sequence>MAFSLCMGKNCKCEGSI</sequence>
<dbReference type="AlphaFoldDB" id="A0A0A8XS54"/>
<name>A0A0A8XS54_ARUDO</name>